<sequence length="458" mass="52458">MCAKYKVITDRVENLLSYLQPLLPLANCHTVDYFSKDIYQKYIPKNIQEEMKEAGEENIASNIFNNDYRILPNLLEYVEECRRLSLSNCPEVCMGTREFQEKLKEWGCEDFLRLKLEIFMTSKKSHEVDVLSFIAAAVRSIAKTSHVIDIGDGKGYLSSMLAMHHKVPVLGVDASATNTNGAVKRVQKLSRVWNSVVNAQNKTRETTADLYKQVTQFVHEDINFSELISNVFLEKPGGLSLVGLHTCGNLAASSLRIFSENEDIKTICNVGCCYHLITEEFENNPNLGLSKCGFPLSEYLKQRRIVIGRAARMIAAQSVERILAKKELPNKTIFYRALLEVLIERKCNSLSKNQRHVGRFRKECTDLNDYVRQATKRLNLEEKITDEEIAELYEQYKARMDELNNFYLIRCMLSSLIESLILLDRLLFLHEAGHENSFLVQLFDPVVSPRCYGLIALK</sequence>
<gene>
    <name evidence="2" type="ORF">NQ318_009099</name>
</gene>
<proteinExistence type="predicted"/>
<dbReference type="Gene3D" id="3.40.50.150">
    <property type="entry name" value="Vaccinia Virus protein VP39"/>
    <property type="match status" value="1"/>
</dbReference>
<evidence type="ECO:0000259" key="1">
    <source>
        <dbReference type="Pfam" id="PF13679"/>
    </source>
</evidence>
<evidence type="ECO:0000313" key="2">
    <source>
        <dbReference type="EMBL" id="KAJ8932527.1"/>
    </source>
</evidence>
<reference evidence="2" key="1">
    <citation type="journal article" date="2023" name="Insect Mol. Biol.">
        <title>Genome sequencing provides insights into the evolution of gene families encoding plant cell wall-degrading enzymes in longhorned beetles.</title>
        <authorList>
            <person name="Shin N.R."/>
            <person name="Okamura Y."/>
            <person name="Kirsch R."/>
            <person name="Pauchet Y."/>
        </authorList>
    </citation>
    <scope>NUCLEOTIDE SEQUENCE</scope>
    <source>
        <strain evidence="2">AMC_N1</strain>
    </source>
</reference>
<dbReference type="Proteomes" id="UP001162162">
    <property type="component" value="Unassembled WGS sequence"/>
</dbReference>
<dbReference type="SUPFAM" id="SSF53335">
    <property type="entry name" value="S-adenosyl-L-methionine-dependent methyltransferases"/>
    <property type="match status" value="1"/>
</dbReference>
<dbReference type="Pfam" id="PF13679">
    <property type="entry name" value="Methyltransf_32"/>
    <property type="match status" value="1"/>
</dbReference>
<dbReference type="InterPro" id="IPR029063">
    <property type="entry name" value="SAM-dependent_MTases_sf"/>
</dbReference>
<organism evidence="2 3">
    <name type="scientific">Aromia moschata</name>
    <dbReference type="NCBI Taxonomy" id="1265417"/>
    <lineage>
        <taxon>Eukaryota</taxon>
        <taxon>Metazoa</taxon>
        <taxon>Ecdysozoa</taxon>
        <taxon>Arthropoda</taxon>
        <taxon>Hexapoda</taxon>
        <taxon>Insecta</taxon>
        <taxon>Pterygota</taxon>
        <taxon>Neoptera</taxon>
        <taxon>Endopterygota</taxon>
        <taxon>Coleoptera</taxon>
        <taxon>Polyphaga</taxon>
        <taxon>Cucujiformia</taxon>
        <taxon>Chrysomeloidea</taxon>
        <taxon>Cerambycidae</taxon>
        <taxon>Cerambycinae</taxon>
        <taxon>Callichromatini</taxon>
        <taxon>Aromia</taxon>
    </lineage>
</organism>
<dbReference type="InterPro" id="IPR052220">
    <property type="entry name" value="METTL25"/>
</dbReference>
<comment type="caution">
    <text evidence="2">The sequence shown here is derived from an EMBL/GenBank/DDBJ whole genome shotgun (WGS) entry which is preliminary data.</text>
</comment>
<dbReference type="PANTHER" id="PTHR12496:SF9">
    <property type="entry name" value="METHYLTRANSFERASE-LIKE PROTEIN 25-RELATED"/>
    <property type="match status" value="1"/>
</dbReference>
<feature type="domain" description="Methyltransferase" evidence="1">
    <location>
        <begin position="123"/>
        <end position="279"/>
    </location>
</feature>
<protein>
    <recommendedName>
        <fullName evidence="1">Methyltransferase domain-containing protein</fullName>
    </recommendedName>
</protein>
<name>A0AAV8X1U7_9CUCU</name>
<dbReference type="PANTHER" id="PTHR12496">
    <property type="entry name" value="CGI-41 METHYLTRANSFERASE"/>
    <property type="match status" value="1"/>
</dbReference>
<dbReference type="InterPro" id="IPR025714">
    <property type="entry name" value="Methyltranfer_dom"/>
</dbReference>
<dbReference type="AlphaFoldDB" id="A0AAV8X1U7"/>
<accession>A0AAV8X1U7</accession>
<evidence type="ECO:0000313" key="3">
    <source>
        <dbReference type="Proteomes" id="UP001162162"/>
    </source>
</evidence>
<dbReference type="EMBL" id="JAPWTK010001438">
    <property type="protein sequence ID" value="KAJ8932527.1"/>
    <property type="molecule type" value="Genomic_DNA"/>
</dbReference>
<keyword evidence="3" id="KW-1185">Reference proteome</keyword>